<dbReference type="SUPFAM" id="SSF52172">
    <property type="entry name" value="CheY-like"/>
    <property type="match status" value="1"/>
</dbReference>
<comment type="caution">
    <text evidence="14">The sequence shown here is derived from an EMBL/GenBank/DDBJ whole genome shotgun (WGS) entry which is preliminary data.</text>
</comment>
<feature type="domain" description="PAS" evidence="12">
    <location>
        <begin position="400"/>
        <end position="449"/>
    </location>
</feature>
<organism evidence="14 15">
    <name type="scientific">Paenibacillus rhizoplanae</name>
    <dbReference type="NCBI Taxonomy" id="1917181"/>
    <lineage>
        <taxon>Bacteria</taxon>
        <taxon>Bacillati</taxon>
        <taxon>Bacillota</taxon>
        <taxon>Bacilli</taxon>
        <taxon>Bacillales</taxon>
        <taxon>Paenibacillaceae</taxon>
        <taxon>Paenibacillus</taxon>
    </lineage>
</organism>
<dbReference type="Pfam" id="PF00989">
    <property type="entry name" value="PAS"/>
    <property type="match status" value="1"/>
</dbReference>
<feature type="domain" description="PAS" evidence="12">
    <location>
        <begin position="156"/>
        <end position="208"/>
    </location>
</feature>
<dbReference type="InterPro" id="IPR001610">
    <property type="entry name" value="PAC"/>
</dbReference>
<dbReference type="InterPro" id="IPR003661">
    <property type="entry name" value="HisK_dim/P_dom"/>
</dbReference>
<evidence type="ECO:0000256" key="1">
    <source>
        <dbReference type="ARBA" id="ARBA00000085"/>
    </source>
</evidence>
<accession>A0ABW5F5R4</accession>
<dbReference type="Gene3D" id="3.40.50.2300">
    <property type="match status" value="1"/>
</dbReference>
<dbReference type="SMART" id="SM00448">
    <property type="entry name" value="REC"/>
    <property type="match status" value="1"/>
</dbReference>
<dbReference type="CDD" id="cd00130">
    <property type="entry name" value="PAS"/>
    <property type="match status" value="6"/>
</dbReference>
<proteinExistence type="predicted"/>
<dbReference type="SMART" id="SM00091">
    <property type="entry name" value="PAS"/>
    <property type="match status" value="6"/>
</dbReference>
<dbReference type="PROSITE" id="PS50110">
    <property type="entry name" value="RESPONSE_REGULATORY"/>
    <property type="match status" value="1"/>
</dbReference>
<dbReference type="InterPro" id="IPR000700">
    <property type="entry name" value="PAS-assoc_C"/>
</dbReference>
<evidence type="ECO:0000259" key="11">
    <source>
        <dbReference type="PROSITE" id="PS50110"/>
    </source>
</evidence>
<feature type="domain" description="PAC" evidence="13">
    <location>
        <begin position="452"/>
        <end position="504"/>
    </location>
</feature>
<dbReference type="Pfam" id="PF02518">
    <property type="entry name" value="HATPase_c"/>
    <property type="match status" value="1"/>
</dbReference>
<dbReference type="InterPro" id="IPR001789">
    <property type="entry name" value="Sig_transdc_resp-reg_receiver"/>
</dbReference>
<dbReference type="InterPro" id="IPR013767">
    <property type="entry name" value="PAS_fold"/>
</dbReference>
<dbReference type="Pfam" id="PF00072">
    <property type="entry name" value="Response_reg"/>
    <property type="match status" value="1"/>
</dbReference>
<reference evidence="15" key="1">
    <citation type="journal article" date="2019" name="Int. J. Syst. Evol. Microbiol.">
        <title>The Global Catalogue of Microorganisms (GCM) 10K type strain sequencing project: providing services to taxonomists for standard genome sequencing and annotation.</title>
        <authorList>
            <consortium name="The Broad Institute Genomics Platform"/>
            <consortium name="The Broad Institute Genome Sequencing Center for Infectious Disease"/>
            <person name="Wu L."/>
            <person name="Ma J."/>
        </authorList>
    </citation>
    <scope>NUCLEOTIDE SEQUENCE [LARGE SCALE GENOMIC DNA]</scope>
    <source>
        <strain evidence="15">CCM 8725</strain>
    </source>
</reference>
<evidence type="ECO:0000256" key="3">
    <source>
        <dbReference type="ARBA" id="ARBA00022553"/>
    </source>
</evidence>
<feature type="domain" description="PAC" evidence="13">
    <location>
        <begin position="325"/>
        <end position="377"/>
    </location>
</feature>
<feature type="domain" description="PAS" evidence="12">
    <location>
        <begin position="629"/>
        <end position="677"/>
    </location>
</feature>
<comment type="catalytic activity">
    <reaction evidence="1">
        <text>ATP + protein L-histidine = ADP + protein N-phospho-L-histidine.</text>
        <dbReference type="EC" id="2.7.13.3"/>
    </reaction>
</comment>
<dbReference type="SUPFAM" id="SSF47384">
    <property type="entry name" value="Homodimeric domain of signal transducing histidine kinase"/>
    <property type="match status" value="1"/>
</dbReference>
<dbReference type="CDD" id="cd00082">
    <property type="entry name" value="HisKA"/>
    <property type="match status" value="1"/>
</dbReference>
<dbReference type="Pfam" id="PF08447">
    <property type="entry name" value="PAS_3"/>
    <property type="match status" value="3"/>
</dbReference>
<dbReference type="InterPro" id="IPR036097">
    <property type="entry name" value="HisK_dim/P_sf"/>
</dbReference>
<evidence type="ECO:0000313" key="15">
    <source>
        <dbReference type="Proteomes" id="UP001597448"/>
    </source>
</evidence>
<feature type="domain" description="PAC" evidence="13">
    <location>
        <begin position="577"/>
        <end position="628"/>
    </location>
</feature>
<dbReference type="InterPro" id="IPR003594">
    <property type="entry name" value="HATPase_dom"/>
</dbReference>
<evidence type="ECO:0000256" key="4">
    <source>
        <dbReference type="ARBA" id="ARBA00022679"/>
    </source>
</evidence>
<dbReference type="SMART" id="SM00387">
    <property type="entry name" value="HATPase_c"/>
    <property type="match status" value="1"/>
</dbReference>
<dbReference type="InterPro" id="IPR000014">
    <property type="entry name" value="PAS"/>
</dbReference>
<evidence type="ECO:0000256" key="9">
    <source>
        <dbReference type="PROSITE-ProRule" id="PRU00169"/>
    </source>
</evidence>
<dbReference type="PROSITE" id="PS50113">
    <property type="entry name" value="PAC"/>
    <property type="match status" value="5"/>
</dbReference>
<gene>
    <name evidence="14" type="ORF">ACFSX3_05055</name>
</gene>
<dbReference type="NCBIfam" id="TIGR00229">
    <property type="entry name" value="sensory_box"/>
    <property type="match status" value="5"/>
</dbReference>
<dbReference type="PANTHER" id="PTHR45339:SF1">
    <property type="entry name" value="HYBRID SIGNAL TRANSDUCTION HISTIDINE KINASE J"/>
    <property type="match status" value="1"/>
</dbReference>
<dbReference type="PROSITE" id="PS50109">
    <property type="entry name" value="HIS_KIN"/>
    <property type="match status" value="1"/>
</dbReference>
<dbReference type="CDD" id="cd16922">
    <property type="entry name" value="HATPase_EvgS-ArcB-TorS-like"/>
    <property type="match status" value="1"/>
</dbReference>
<evidence type="ECO:0000259" key="12">
    <source>
        <dbReference type="PROSITE" id="PS50112"/>
    </source>
</evidence>
<dbReference type="InterPro" id="IPR004358">
    <property type="entry name" value="Sig_transdc_His_kin-like_C"/>
</dbReference>
<dbReference type="SMART" id="SM00388">
    <property type="entry name" value="HisKA"/>
    <property type="match status" value="1"/>
</dbReference>
<keyword evidence="4" id="KW-0808">Transferase</keyword>
<name>A0ABW5F5R4_9BACL</name>
<keyword evidence="6" id="KW-0418">Kinase</keyword>
<dbReference type="InterPro" id="IPR013655">
    <property type="entry name" value="PAS_fold_3"/>
</dbReference>
<dbReference type="SUPFAM" id="SSF55785">
    <property type="entry name" value="PYP-like sensor domain (PAS domain)"/>
    <property type="match status" value="6"/>
</dbReference>
<evidence type="ECO:0000256" key="7">
    <source>
        <dbReference type="ARBA" id="ARBA00022840"/>
    </source>
</evidence>
<evidence type="ECO:0000259" key="13">
    <source>
        <dbReference type="PROSITE" id="PS50113"/>
    </source>
</evidence>
<keyword evidence="5" id="KW-0547">Nucleotide-binding</keyword>
<dbReference type="InterPro" id="IPR036890">
    <property type="entry name" value="HATPase_C_sf"/>
</dbReference>
<keyword evidence="8" id="KW-0902">Two-component regulatory system</keyword>
<feature type="modified residue" description="4-aspartylphosphate" evidence="9">
    <location>
        <position position="1084"/>
    </location>
</feature>
<evidence type="ECO:0000256" key="5">
    <source>
        <dbReference type="ARBA" id="ARBA00022741"/>
    </source>
</evidence>
<dbReference type="Gene3D" id="3.30.450.20">
    <property type="entry name" value="PAS domain"/>
    <property type="match status" value="6"/>
</dbReference>
<protein>
    <recommendedName>
        <fullName evidence="2">histidine kinase</fullName>
        <ecNumber evidence="2">2.7.13.3</ecNumber>
    </recommendedName>
</protein>
<dbReference type="SMART" id="SM00086">
    <property type="entry name" value="PAC"/>
    <property type="match status" value="6"/>
</dbReference>
<feature type="domain" description="Response regulatory" evidence="11">
    <location>
        <begin position="1035"/>
        <end position="1152"/>
    </location>
</feature>
<evidence type="ECO:0000256" key="8">
    <source>
        <dbReference type="ARBA" id="ARBA00023012"/>
    </source>
</evidence>
<evidence type="ECO:0000259" key="10">
    <source>
        <dbReference type="PROSITE" id="PS50109"/>
    </source>
</evidence>
<evidence type="ECO:0000256" key="2">
    <source>
        <dbReference type="ARBA" id="ARBA00012438"/>
    </source>
</evidence>
<dbReference type="Proteomes" id="UP001597448">
    <property type="component" value="Unassembled WGS sequence"/>
</dbReference>
<feature type="domain" description="PAC" evidence="13">
    <location>
        <begin position="708"/>
        <end position="759"/>
    </location>
</feature>
<keyword evidence="7" id="KW-0067">ATP-binding</keyword>
<feature type="domain" description="PAS" evidence="12">
    <location>
        <begin position="505"/>
        <end position="550"/>
    </location>
</feature>
<dbReference type="PROSITE" id="PS50112">
    <property type="entry name" value="PAS"/>
    <property type="match status" value="4"/>
</dbReference>
<keyword evidence="15" id="KW-1185">Reference proteome</keyword>
<keyword evidence="3 9" id="KW-0597">Phosphoprotein</keyword>
<feature type="domain" description="PAC" evidence="13">
    <location>
        <begin position="203"/>
        <end position="256"/>
    </location>
</feature>
<dbReference type="CDD" id="cd17546">
    <property type="entry name" value="REC_hyHK_CKI1_RcsC-like"/>
    <property type="match status" value="1"/>
</dbReference>
<dbReference type="SUPFAM" id="SSF55874">
    <property type="entry name" value="ATPase domain of HSP90 chaperone/DNA topoisomerase II/histidine kinase"/>
    <property type="match status" value="1"/>
</dbReference>
<feature type="domain" description="Histidine kinase" evidence="10">
    <location>
        <begin position="773"/>
        <end position="995"/>
    </location>
</feature>
<dbReference type="InterPro" id="IPR035965">
    <property type="entry name" value="PAS-like_dom_sf"/>
</dbReference>
<dbReference type="EC" id="2.7.13.3" evidence="2"/>
<dbReference type="PANTHER" id="PTHR45339">
    <property type="entry name" value="HYBRID SIGNAL TRANSDUCTION HISTIDINE KINASE J"/>
    <property type="match status" value="1"/>
</dbReference>
<evidence type="ECO:0000313" key="14">
    <source>
        <dbReference type="EMBL" id="MFD2409225.1"/>
    </source>
</evidence>
<dbReference type="Pfam" id="PF00512">
    <property type="entry name" value="HisKA"/>
    <property type="match status" value="1"/>
</dbReference>
<dbReference type="Gene3D" id="3.30.565.10">
    <property type="entry name" value="Histidine kinase-like ATPase, C-terminal domain"/>
    <property type="match status" value="1"/>
</dbReference>
<dbReference type="EMBL" id="JBHUKY010000013">
    <property type="protein sequence ID" value="MFD2409225.1"/>
    <property type="molecule type" value="Genomic_DNA"/>
</dbReference>
<dbReference type="InterPro" id="IPR005467">
    <property type="entry name" value="His_kinase_dom"/>
</dbReference>
<sequence>MDNLASNNSILDQTFQLSPVGMAVWSPEGGRWMKINPAFCNMLGCTETEFLSGTLSGAGRVLQDEFSIQRIGTELAQQQGQPLQVDQRFSGRDGHPFWLSLTFIPAQEEPSGRTVIVYAQDVTDSRIADQLTVDSRDLYNLFIKDDQSMISFSLPDGTITFISPSSYSQIGYHPEEVIGRNRAEFYHLEDVEAVNSSGGLLKNDISIRRLRHKEGQYLWFETSFHMIRGEKGEITRIMGIGRNVTRRKHSEEALASAQRVARIGSWGWDLVKGRITFSEELRRILQYSVETGQVNQEAFLALVHPEDVRILQEAVERAKGLGEPGNTAYRMILPDGEVLMVHVQWDVIPGPEGRPAQLFGMMQDITERMHMEEQLRESERNFRLMSENSLDLISRHAIKDSIFLYCSPASRSLLGYEPEEMIGTSAYDYLHPDDLEMILNQMAESEDSGLIPPASYRYRHKNGTYVWFETNSRYIFDAQGRKTEIIAVGRDITERKQFESKLQENEQRYKSLFEYNPAAVYSMNLQGDYLTANANLEKLTGYSLEELLGNYFGPLVADKDIQKTLHHFTLASQGEPQSYDLTLIHKDGHPVEINTINIPIVVDHQVVGVYGISRDITDHIRYTEQIEKLSNDYTLILNAVSEGIFGLDNEGRVTFINPAGAHMLGFECDEIAGHPYLDPIQQTALDGNHYRPEESPLMRAVRAGEAHQSLDAVLWRKDGSSFLAEYQVTPLFDKGERKGAVVVFRDTTGEKEIIRAKELAEKADQAKSEFLAIMSHELRTPMNGIMGMTDLLSETELTEEQRGYAQIISESSTSLLYILNEILDFSKIEAGKMTLTHEPVSLAELLDNITELFMPKAREKNIELSCRMAADVPELIMGDAARLRQVLVNLVSNAVKFTETGQVSILLSREYSRDRRKLTLKFSVADTGIGIPPDKQPLLFQSFSQLHPSINRKYGGTGLGLAICKKLVELMGGAITVESVVGEGSNFYFILPVDMELELEGSWEDTVLVSDPAPASEQISIPEEGESAAEFGPLRILVAEDHPVNQKLLVTMLDKRGYAADLVDHGEAAVQAVLRERYDLVFMDVQMPGMSGLTATARIREQAPAPHQPYIAAVTAYARKEDRERCYAAGMDDFVSKPFLAADIDRVLEHCSHRVSL</sequence>
<dbReference type="RefSeq" id="WP_209992874.1">
    <property type="nucleotide sequence ID" value="NZ_JBHUKY010000013.1"/>
</dbReference>
<evidence type="ECO:0000256" key="6">
    <source>
        <dbReference type="ARBA" id="ARBA00022777"/>
    </source>
</evidence>
<dbReference type="PRINTS" id="PR00344">
    <property type="entry name" value="BCTRLSENSOR"/>
</dbReference>
<dbReference type="Pfam" id="PF13426">
    <property type="entry name" value="PAS_9"/>
    <property type="match status" value="2"/>
</dbReference>
<dbReference type="Gene3D" id="2.10.70.100">
    <property type="match status" value="1"/>
</dbReference>
<dbReference type="InterPro" id="IPR011006">
    <property type="entry name" value="CheY-like_superfamily"/>
</dbReference>
<dbReference type="Gene3D" id="1.10.287.130">
    <property type="match status" value="1"/>
</dbReference>